<dbReference type="PROSITE" id="PS50157">
    <property type="entry name" value="ZINC_FINGER_C2H2_2"/>
    <property type="match status" value="1"/>
</dbReference>
<keyword evidence="1" id="KW-0863">Zinc-finger</keyword>
<dbReference type="InterPro" id="IPR013087">
    <property type="entry name" value="Znf_C2H2_type"/>
</dbReference>
<protein>
    <recommendedName>
        <fullName evidence="2">C2H2-type domain-containing protein</fullName>
    </recommendedName>
</protein>
<keyword evidence="1" id="KW-0862">Zinc</keyword>
<proteinExistence type="predicted"/>
<evidence type="ECO:0000256" key="1">
    <source>
        <dbReference type="PROSITE-ProRule" id="PRU00042"/>
    </source>
</evidence>
<evidence type="ECO:0000259" key="2">
    <source>
        <dbReference type="PROSITE" id="PS50157"/>
    </source>
</evidence>
<gene>
    <name evidence="3" type="ORF">4_32</name>
</gene>
<feature type="domain" description="C2H2-type" evidence="2">
    <location>
        <begin position="72"/>
        <end position="103"/>
    </location>
</feature>
<sequence length="290" mass="35044">MVIYTCECCNFSSNLISNYYRHLNTKKHKKRILNNDNLRNDDFDIPKKDHKKTILGPLWEEKETILGPQKDHFCEHCNKGFNHKTHLYRHHKSYCKVIKQEKTEISELKNIIEEHKKIHSEDMKEKEKLYEYIEKLILNSGNTINIENQTNQINLNNFGEEDISHITDNFKMKMLKLPYVMVQNMIEKVHFNKNKPENKNIALTNKRDKMIKVLNKGCWKYKDKVQILDEMIKKNYYRLDDYYEEIAKNKMDKIHNNRYLKFQKKFDNHDIELISDIKKDTEMILLSDNL</sequence>
<evidence type="ECO:0000313" key="3">
    <source>
        <dbReference type="EMBL" id="QDY52152.1"/>
    </source>
</evidence>
<keyword evidence="1" id="KW-0479">Metal-binding</keyword>
<name>A0A5B8IIJ7_9VIRU</name>
<accession>A0A5B8IIJ7</accession>
<organism evidence="3">
    <name type="scientific">Mimiviridae sp. ChoanoV1</name>
    <dbReference type="NCBI Taxonomy" id="2596887"/>
    <lineage>
        <taxon>Viruses</taxon>
        <taxon>Varidnaviria</taxon>
        <taxon>Bamfordvirae</taxon>
        <taxon>Nucleocytoviricota</taxon>
        <taxon>Megaviricetes</taxon>
        <taxon>Imitervirales</taxon>
        <taxon>Schizomimiviridae</taxon>
    </lineage>
</organism>
<dbReference type="GO" id="GO:0008270">
    <property type="term" value="F:zinc ion binding"/>
    <property type="evidence" value="ECO:0007669"/>
    <property type="project" value="UniProtKB-KW"/>
</dbReference>
<reference evidence="3" key="1">
    <citation type="submission" date="2018-11" db="EMBL/GenBank/DDBJ databases">
        <title>A distinct lineage of giant viruses engineers rhodopsin photosystems in predatory marine eukaryotes.</title>
        <authorList>
            <person name="Needham D.M."/>
            <person name="Yoshizawa S."/>
            <person name="Hosaka T."/>
            <person name="Poirier C."/>
            <person name="Choi C.-J."/>
            <person name="Hehenberger E."/>
            <person name="Irwin N.A.T."/>
            <person name="Wilken S."/>
            <person name="Yung C.-M."/>
            <person name="Bachy C."/>
            <person name="Kurihara R."/>
            <person name="Nakajima Y."/>
            <person name="Kojima K."/>
            <person name="Kimura-Someya T."/>
            <person name="Leonard G."/>
            <person name="Malmstrom R.R."/>
            <person name="Mende D."/>
            <person name="Olson D.K."/>
            <person name="Sudo Y."/>
            <person name="Sudek S."/>
            <person name="Richards T.A."/>
            <person name="DeLong E.F."/>
            <person name="Keeling P.J."/>
            <person name="Santoro A.E."/>
            <person name="Shirouzu M."/>
            <person name="Iwasaki W."/>
            <person name="Worden A.Z."/>
        </authorList>
    </citation>
    <scope>NUCLEOTIDE SEQUENCE</scope>
</reference>
<dbReference type="EMBL" id="MK250088">
    <property type="protein sequence ID" value="QDY52152.1"/>
    <property type="molecule type" value="Genomic_DNA"/>
</dbReference>